<keyword evidence="2" id="KW-1185">Reference proteome</keyword>
<comment type="caution">
    <text evidence="1">The sequence shown here is derived from an EMBL/GenBank/DDBJ whole genome shotgun (WGS) entry which is preliminary data.</text>
</comment>
<gene>
    <name evidence="1" type="ORF">ACFO3N_16735</name>
</gene>
<dbReference type="RefSeq" id="WP_379799587.1">
    <property type="nucleotide sequence ID" value="NZ_JBHSFY010000011.1"/>
</dbReference>
<proteinExistence type="predicted"/>
<accession>A0ABV8ZG78</accession>
<reference evidence="2" key="1">
    <citation type="journal article" date="2019" name="Int. J. Syst. Evol. Microbiol.">
        <title>The Global Catalogue of Microorganisms (GCM) 10K type strain sequencing project: providing services to taxonomists for standard genome sequencing and annotation.</title>
        <authorList>
            <consortium name="The Broad Institute Genomics Platform"/>
            <consortium name="The Broad Institute Genome Sequencing Center for Infectious Disease"/>
            <person name="Wu L."/>
            <person name="Ma J."/>
        </authorList>
    </citation>
    <scope>NUCLEOTIDE SEQUENCE [LARGE SCALE GENOMIC DNA]</scope>
    <source>
        <strain evidence="2">NBRC 103627</strain>
    </source>
</reference>
<evidence type="ECO:0008006" key="3">
    <source>
        <dbReference type="Google" id="ProtNLM"/>
    </source>
</evidence>
<organism evidence="1 2">
    <name type="scientific">Flavobacterium chungangensis</name>
    <dbReference type="NCBI Taxonomy" id="2708132"/>
    <lineage>
        <taxon>Bacteria</taxon>
        <taxon>Pseudomonadati</taxon>
        <taxon>Bacteroidota</taxon>
        <taxon>Flavobacteriia</taxon>
        <taxon>Flavobacteriales</taxon>
        <taxon>Flavobacteriaceae</taxon>
        <taxon>Flavobacterium</taxon>
    </lineage>
</organism>
<sequence length="225" mass="27233">MKNLAILLNMFLFISCHKEDTINHFLTKPITQKELELNGFYKYSYEIIIDDKDKVDDTIRSVIKYDMYSNVKPETNENGDIYPTKLWKFYSEESIKNRKNIDYLKNELDNKIITYLFRNDSLFYKDVSIEFFDKTEKKVPNLTSRKKIINYYKKNKIPIEPKIKNANEGEKYATQFIIDGYFTRFFYSNKEDNFEMFTNYLTTSTAYPIKEDWYSGHIYKVYYFD</sequence>
<protein>
    <recommendedName>
        <fullName evidence="3">Lipoprotein</fullName>
    </recommendedName>
</protein>
<evidence type="ECO:0000313" key="1">
    <source>
        <dbReference type="EMBL" id="MFC4478723.1"/>
    </source>
</evidence>
<dbReference type="EMBL" id="JBHSFY010000011">
    <property type="protein sequence ID" value="MFC4478723.1"/>
    <property type="molecule type" value="Genomic_DNA"/>
</dbReference>
<dbReference type="PROSITE" id="PS51257">
    <property type="entry name" value="PROKAR_LIPOPROTEIN"/>
    <property type="match status" value="1"/>
</dbReference>
<evidence type="ECO:0000313" key="2">
    <source>
        <dbReference type="Proteomes" id="UP001596003"/>
    </source>
</evidence>
<name>A0ABV8ZG78_9FLAO</name>
<dbReference type="Proteomes" id="UP001596003">
    <property type="component" value="Unassembled WGS sequence"/>
</dbReference>